<comment type="caution">
    <text evidence="7">The sequence shown here is derived from an EMBL/GenBank/DDBJ whole genome shotgun (WGS) entry which is preliminary data.</text>
</comment>
<dbReference type="PANTHER" id="PTHR33798">
    <property type="entry name" value="FLAVOPROTEIN OXYGENASE"/>
    <property type="match status" value="1"/>
</dbReference>
<dbReference type="InterPro" id="IPR002563">
    <property type="entry name" value="Flavin_Rdtase-like_dom"/>
</dbReference>
<proteinExistence type="inferred from homology"/>
<keyword evidence="2" id="KW-0285">Flavoprotein</keyword>
<protein>
    <submittedName>
        <fullName evidence="7">G12853 protein</fullName>
    </submittedName>
</protein>
<dbReference type="Pfam" id="PF01613">
    <property type="entry name" value="Flavin_Reduct"/>
    <property type="match status" value="1"/>
</dbReference>
<evidence type="ECO:0000313" key="8">
    <source>
        <dbReference type="Proteomes" id="UP001497392"/>
    </source>
</evidence>
<dbReference type="Proteomes" id="UP001497392">
    <property type="component" value="Unassembled WGS sequence"/>
</dbReference>
<reference evidence="7 8" key="1">
    <citation type="submission" date="2024-06" db="EMBL/GenBank/DDBJ databases">
        <authorList>
            <person name="Kraege A."/>
            <person name="Thomma B."/>
        </authorList>
    </citation>
    <scope>NUCLEOTIDE SEQUENCE [LARGE SCALE GENOMIC DNA]</scope>
</reference>
<dbReference type="EMBL" id="CAXHTA020000020">
    <property type="protein sequence ID" value="CAL5229514.1"/>
    <property type="molecule type" value="Genomic_DNA"/>
</dbReference>
<dbReference type="SUPFAM" id="SSF50475">
    <property type="entry name" value="FMN-binding split barrel"/>
    <property type="match status" value="1"/>
</dbReference>
<keyword evidence="8" id="KW-1185">Reference proteome</keyword>
<evidence type="ECO:0000259" key="6">
    <source>
        <dbReference type="SMART" id="SM00903"/>
    </source>
</evidence>
<sequence length="286" mass="31513">MVSDIAVGALAGAAATALLQRLLAGPLSRQRHSRIPQKVKRVTSPNPDWKPGDNVGHPFENNARLQIEPHEGASTMYPFIISSVIPRPIGFVCSLSKEGARNLSPYSYFNVMSHDPPYICIGGCATSGRPSKMKDTQQNLMETKEFTINLISEWFVEAAHHTCGNYDRGVDEVELSGLTPVPSVKVKPPRIDESAVQFECILRDTYDVKNEKGDVTCTILIGEVILVHVLEAVTARTAHNHVIVDLDKYAPVSRMGGDSYARLTEYYDIPRPGKEWQDRSAAVVKA</sequence>
<organism evidence="7 8">
    <name type="scientific">Coccomyxa viridis</name>
    <dbReference type="NCBI Taxonomy" id="1274662"/>
    <lineage>
        <taxon>Eukaryota</taxon>
        <taxon>Viridiplantae</taxon>
        <taxon>Chlorophyta</taxon>
        <taxon>core chlorophytes</taxon>
        <taxon>Trebouxiophyceae</taxon>
        <taxon>Trebouxiophyceae incertae sedis</taxon>
        <taxon>Coccomyxaceae</taxon>
        <taxon>Coccomyxa</taxon>
    </lineage>
</organism>
<feature type="region of interest" description="Disordered" evidence="5">
    <location>
        <begin position="30"/>
        <end position="55"/>
    </location>
</feature>
<accession>A0ABP1GBG6</accession>
<dbReference type="InterPro" id="IPR012349">
    <property type="entry name" value="Split_barrel_FMN-bd"/>
</dbReference>
<feature type="domain" description="Flavin reductase like" evidence="6">
    <location>
        <begin position="82"/>
        <end position="240"/>
    </location>
</feature>
<evidence type="ECO:0000256" key="1">
    <source>
        <dbReference type="ARBA" id="ARBA00001917"/>
    </source>
</evidence>
<evidence type="ECO:0000256" key="5">
    <source>
        <dbReference type="SAM" id="MobiDB-lite"/>
    </source>
</evidence>
<dbReference type="PANTHER" id="PTHR33798:SF5">
    <property type="entry name" value="FLAVIN REDUCTASE LIKE DOMAIN-CONTAINING PROTEIN"/>
    <property type="match status" value="1"/>
</dbReference>
<evidence type="ECO:0000256" key="3">
    <source>
        <dbReference type="ARBA" id="ARBA00022643"/>
    </source>
</evidence>
<evidence type="ECO:0000256" key="4">
    <source>
        <dbReference type="ARBA" id="ARBA00038054"/>
    </source>
</evidence>
<evidence type="ECO:0000313" key="7">
    <source>
        <dbReference type="EMBL" id="CAL5229514.1"/>
    </source>
</evidence>
<keyword evidence="3" id="KW-0288">FMN</keyword>
<comment type="similarity">
    <text evidence="4">Belongs to the flavoredoxin family.</text>
</comment>
<dbReference type="SMART" id="SM00903">
    <property type="entry name" value="Flavin_Reduct"/>
    <property type="match status" value="1"/>
</dbReference>
<evidence type="ECO:0000256" key="2">
    <source>
        <dbReference type="ARBA" id="ARBA00022630"/>
    </source>
</evidence>
<gene>
    <name evidence="7" type="primary">g12853</name>
    <name evidence="7" type="ORF">VP750_LOCUS11420</name>
</gene>
<feature type="compositionally biased region" description="Basic residues" evidence="5">
    <location>
        <begin position="30"/>
        <end position="41"/>
    </location>
</feature>
<dbReference type="Gene3D" id="2.30.110.10">
    <property type="entry name" value="Electron Transport, Fmn-binding Protein, Chain A"/>
    <property type="match status" value="1"/>
</dbReference>
<comment type="cofactor">
    <cofactor evidence="1">
        <name>FMN</name>
        <dbReference type="ChEBI" id="CHEBI:58210"/>
    </cofactor>
</comment>
<name>A0ABP1GBG6_9CHLO</name>